<sequence length="75" mass="7784">MIPLKALALTLVGLICAGQGGWTLLHPQALATVNRAGLLYEHFGPAGVGIGMLVLGVAMAVIGVAWACYAWPRRS</sequence>
<reference evidence="1 2" key="1">
    <citation type="journal article" date="2011" name="BMC Genomics">
        <title>Comparative genomics reveals diversity among xanthomonads infecting tomato and pepper.</title>
        <authorList>
            <person name="Potnis N."/>
            <person name="Krasileva K."/>
            <person name="Chow V."/>
            <person name="Almeida N.F."/>
            <person name="Patil P.B."/>
            <person name="Ryan R.P."/>
            <person name="Sharlach M."/>
            <person name="Behlau F."/>
            <person name="Dow J.M."/>
            <person name="Momol M.T."/>
            <person name="White F.F."/>
            <person name="Preston J.F."/>
            <person name="Vinatzer B.A."/>
            <person name="Koebnik R."/>
            <person name="Setubal J.C."/>
            <person name="Norman D.J."/>
            <person name="Staskawicz B.J."/>
            <person name="Jones J.B."/>
        </authorList>
    </citation>
    <scope>NUCLEOTIDE SEQUENCE [LARGE SCALE GENOMIC DNA]</scope>
    <source>
        <strain evidence="1 2">ATCC 35937</strain>
    </source>
</reference>
<name>F0B9K2_9XANT</name>
<gene>
    <name evidence="1" type="ORF">XVE_0756</name>
</gene>
<dbReference type="KEGG" id="xve:BJD12_10885"/>
<dbReference type="EMBL" id="AEQV01000016">
    <property type="protein sequence ID" value="EGD10963.1"/>
    <property type="molecule type" value="Genomic_DNA"/>
</dbReference>
<accession>F0B9K2</accession>
<dbReference type="Proteomes" id="UP000003299">
    <property type="component" value="Unassembled WGS sequence"/>
</dbReference>
<dbReference type="GeneID" id="46981884"/>
<comment type="caution">
    <text evidence="1">The sequence shown here is derived from an EMBL/GenBank/DDBJ whole genome shotgun (WGS) entry which is preliminary data.</text>
</comment>
<organism evidence="1 2">
    <name type="scientific">Xanthomonas vesicatoria ATCC 35937</name>
    <dbReference type="NCBI Taxonomy" id="925775"/>
    <lineage>
        <taxon>Bacteria</taxon>
        <taxon>Pseudomonadati</taxon>
        <taxon>Pseudomonadota</taxon>
        <taxon>Gammaproteobacteria</taxon>
        <taxon>Lysobacterales</taxon>
        <taxon>Lysobacteraceae</taxon>
        <taxon>Xanthomonas</taxon>
    </lineage>
</organism>
<dbReference type="AlphaFoldDB" id="F0B9K2"/>
<dbReference type="RefSeq" id="WP_005989377.1">
    <property type="nucleotide sequence ID" value="NZ_AEQV01000016.1"/>
</dbReference>
<protein>
    <submittedName>
        <fullName evidence="1">Uncharacterized protein</fullName>
    </submittedName>
</protein>
<proteinExistence type="predicted"/>
<evidence type="ECO:0000313" key="1">
    <source>
        <dbReference type="EMBL" id="EGD10963.1"/>
    </source>
</evidence>
<evidence type="ECO:0000313" key="2">
    <source>
        <dbReference type="Proteomes" id="UP000003299"/>
    </source>
</evidence>